<feature type="binding site" evidence="27">
    <location>
        <begin position="529"/>
        <end position="536"/>
    </location>
    <ligand>
        <name>ATP</name>
        <dbReference type="ChEBI" id="CHEBI:30616"/>
    </ligand>
</feature>
<evidence type="ECO:0000259" key="33">
    <source>
        <dbReference type="PROSITE" id="PS50011"/>
    </source>
</evidence>
<keyword evidence="15" id="KW-0832">Ubl conjugation</keyword>
<keyword evidence="5" id="KW-0597">Phosphoprotein</keyword>
<evidence type="ECO:0000256" key="31">
    <source>
        <dbReference type="RuleBase" id="RU000311"/>
    </source>
</evidence>
<keyword evidence="11 27" id="KW-0547">Nucleotide-binding</keyword>
<dbReference type="AlphaFoldDB" id="A0A8C2P0D7"/>
<dbReference type="GO" id="GO:0005886">
    <property type="term" value="C:plasma membrane"/>
    <property type="evidence" value="ECO:0007669"/>
    <property type="project" value="UniProtKB-SubCell"/>
</dbReference>
<keyword evidence="20 31" id="KW-0675">Receptor</keyword>
<evidence type="ECO:0000256" key="11">
    <source>
        <dbReference type="ARBA" id="ARBA00022741"/>
    </source>
</evidence>
<dbReference type="GO" id="GO:0019838">
    <property type="term" value="F:growth factor binding"/>
    <property type="evidence" value="ECO:0007669"/>
    <property type="project" value="TreeGrafter"/>
</dbReference>
<evidence type="ECO:0000256" key="32">
    <source>
        <dbReference type="SAM" id="Phobius"/>
    </source>
</evidence>
<evidence type="ECO:0000256" key="12">
    <source>
        <dbReference type="ARBA" id="ARBA00022777"/>
    </source>
</evidence>
<evidence type="ECO:0000256" key="16">
    <source>
        <dbReference type="ARBA" id="ARBA00022989"/>
    </source>
</evidence>
<dbReference type="GO" id="GO:0030335">
    <property type="term" value="P:positive regulation of cell migration"/>
    <property type="evidence" value="ECO:0007669"/>
    <property type="project" value="TreeGrafter"/>
</dbReference>
<keyword evidence="19" id="KW-1015">Disulfide bond</keyword>
<dbReference type="GO" id="GO:0038109">
    <property type="term" value="P:Kit signaling pathway"/>
    <property type="evidence" value="ECO:0007669"/>
    <property type="project" value="InterPro"/>
</dbReference>
<dbReference type="GO" id="GO:0002244">
    <property type="term" value="P:hematopoietic progenitor cell differentiation"/>
    <property type="evidence" value="ECO:0007669"/>
    <property type="project" value="TreeGrafter"/>
</dbReference>
<evidence type="ECO:0000256" key="27">
    <source>
        <dbReference type="PIRSR" id="PIRSR000615-2"/>
    </source>
</evidence>
<dbReference type="InterPro" id="IPR003599">
    <property type="entry name" value="Ig_sub"/>
</dbReference>
<comment type="catalytic activity">
    <reaction evidence="25">
        <text>L-tyrosyl-[protein] + ATP = O-phospho-L-tyrosyl-[protein] + ADP + H(+)</text>
        <dbReference type="Rhea" id="RHEA:10596"/>
        <dbReference type="Rhea" id="RHEA-COMP:10136"/>
        <dbReference type="Rhea" id="RHEA-COMP:20101"/>
        <dbReference type="ChEBI" id="CHEBI:15378"/>
        <dbReference type="ChEBI" id="CHEBI:30616"/>
        <dbReference type="ChEBI" id="CHEBI:46858"/>
        <dbReference type="ChEBI" id="CHEBI:61978"/>
        <dbReference type="ChEBI" id="CHEBI:456216"/>
        <dbReference type="EC" id="2.7.10.1"/>
    </reaction>
</comment>
<keyword evidence="12" id="KW-0418">Kinase</keyword>
<dbReference type="PIRSF" id="PIRSF500951">
    <property type="entry name" value="SCGF_recepter"/>
    <property type="match status" value="1"/>
</dbReference>
<dbReference type="PROSITE" id="PS00107">
    <property type="entry name" value="PROTEIN_KINASE_ATP"/>
    <property type="match status" value="1"/>
</dbReference>
<evidence type="ECO:0000256" key="18">
    <source>
        <dbReference type="ARBA" id="ARBA00023137"/>
    </source>
</evidence>
<dbReference type="PANTHER" id="PTHR24416:SF46">
    <property type="entry name" value="MAST_STEM CELL GROWTH FACTOR RECEPTOR KIT"/>
    <property type="match status" value="1"/>
</dbReference>
<keyword evidence="14 28" id="KW-0460">Magnesium</keyword>
<evidence type="ECO:0000256" key="19">
    <source>
        <dbReference type="ARBA" id="ARBA00023157"/>
    </source>
</evidence>
<keyword evidence="22 31" id="KW-0393">Immunoglobulin domain</keyword>
<evidence type="ECO:0000256" key="29">
    <source>
        <dbReference type="PIRSR" id="PIRSR000615-4"/>
    </source>
</evidence>
<dbReference type="InterPro" id="IPR050122">
    <property type="entry name" value="RTK"/>
</dbReference>
<dbReference type="InterPro" id="IPR013783">
    <property type="entry name" value="Ig-like_fold"/>
</dbReference>
<feature type="binding site" evidence="27">
    <location>
        <position position="732"/>
    </location>
    <ligand>
        <name>ATP</name>
        <dbReference type="ChEBI" id="CHEBI:30616"/>
    </ligand>
</feature>
<dbReference type="PROSITE" id="PS50011">
    <property type="entry name" value="PROTEIN_KINASE_DOM"/>
    <property type="match status" value="1"/>
</dbReference>
<keyword evidence="17 32" id="KW-0472">Membrane</keyword>
<comment type="subcellular location">
    <subcellularLocation>
        <location evidence="1">Cell membrane</location>
        <topology evidence="1">Single-pass type I membrane protein</topology>
    </subcellularLocation>
    <subcellularLocation>
        <location evidence="31">Membrane</location>
        <topology evidence="31">Single-pass type I membrane protein</topology>
    </subcellularLocation>
</comment>
<dbReference type="Pfam" id="PF07714">
    <property type="entry name" value="PK_Tyr_Ser-Thr"/>
    <property type="match status" value="1"/>
</dbReference>
<dbReference type="InterPro" id="IPR007110">
    <property type="entry name" value="Ig-like_dom"/>
</dbReference>
<dbReference type="GO" id="GO:0038093">
    <property type="term" value="P:Fc receptor signaling pathway"/>
    <property type="evidence" value="ECO:0007669"/>
    <property type="project" value="InterPro"/>
</dbReference>
<dbReference type="GO" id="GO:0048513">
    <property type="term" value="P:animal organ development"/>
    <property type="evidence" value="ECO:0007669"/>
    <property type="project" value="UniProtKB-ARBA"/>
</dbReference>
<dbReference type="GO" id="GO:0008283">
    <property type="term" value="P:cell population proliferation"/>
    <property type="evidence" value="ECO:0007669"/>
    <property type="project" value="UniProtKB-ARBA"/>
</dbReference>
<dbReference type="InterPro" id="IPR036179">
    <property type="entry name" value="Ig-like_dom_sf"/>
</dbReference>
<dbReference type="GO" id="GO:0004714">
    <property type="term" value="F:transmembrane receptor protein tyrosine kinase activity"/>
    <property type="evidence" value="ECO:0007669"/>
    <property type="project" value="UniProtKB-EC"/>
</dbReference>
<dbReference type="GO" id="GO:0043235">
    <property type="term" value="C:receptor complex"/>
    <property type="evidence" value="ECO:0007669"/>
    <property type="project" value="TreeGrafter"/>
</dbReference>
<dbReference type="InterPro" id="IPR027263">
    <property type="entry name" value="SCGF_receptor"/>
</dbReference>
<dbReference type="PANTHER" id="PTHR24416">
    <property type="entry name" value="TYROSINE-PROTEIN KINASE RECEPTOR"/>
    <property type="match status" value="1"/>
</dbReference>
<reference evidence="35" key="2">
    <citation type="submission" date="2025-08" db="UniProtKB">
        <authorList>
            <consortium name="Ensembl"/>
        </authorList>
    </citation>
    <scope>IDENTIFICATION</scope>
</reference>
<sequence length="912" mass="102687">MEINIGKNALFRPRKRSCSTRFSFFLAGSSQPSVSPGELSLPSIHPAKSELIVSVGDEIRLLCTDPGFVKWTFEILGQLSEKTNPEWITEKAEATNTGNYTCTNKGGLSSSIYVFVRDPEKLFLIDLPLYGKEENDTLVRCPLTDPEVTNYSLTGCEGKPLPKDLTFVADPKAGITIRNVKREYHRLCLHCSANQKGKSMLSKKFTLKVRAAIKAVPVVSVSKTSYLLREGEEFAVTCLIKDVSSSVDSMWIKENSQQSKAQTKKNSWHQGDFSYLRQERLTISSARVNDSGVFMCYANNTFGSANVTTTLEVVDKGFINIFPMMNTTVFVNDGENVDLVVEYEAYPKPEHRQWIYMNRTSTDKWDDYPKSENESNIRYVNELHLTRLKGTEGGTYTFHVSNSDVNSSVTFNVYVNTKPEILTHDRLVNGMLQCVAVVIPHPSLILEQIHAHTLFTPLLIGFVIAAGLMCIFVMILTYKYLQKPMYEVQWKVVEEINGNNYVYIDPTQLPYDHKWEFPRNRLSFGKTLGAGAFGKVVEATAYGLIKSDAAMTVAVKMLKPSAHLTEREALMSELKVLILSYLGNHMNIVNLLGACTIGGPTLVITEYCCYGDLLNFLRRKRDSFICSKQEDHAEVALYKNLLHSKESSCNDSTNEYMDMKPGVSYVVPTKAADKRRSARIGSYIERDVTPAIMEDDELALDLEDLLSFSYQVAKGMAFLASKNCIHRDLAARNILLTHGRITKICDFGLARDIKNDSNYVVKGNARLPVKWMAPESIFNCVYTFESDVWSYGIFLWELFSLGSSPYPGMPVDSKFYKMIKEGFRMLSPEHAPAEMYDIMKTCWDADPLKRPTFKQIVQLIEKQISESTNHIYSNLANCSPHRENPAVDHSVRINSVGSSASSTQPLLVHEDV</sequence>
<comment type="similarity">
    <text evidence="31">Belongs to the protein kinase superfamily. Tyr protein kinase family. CSF-1/PDGF receptor subfamily.</text>
</comment>
<accession>A0A8C2P0D7</accession>
<feature type="binding site" evidence="27">
    <location>
        <begin position="606"/>
        <end position="612"/>
    </location>
    <ligand>
        <name>ATP</name>
        <dbReference type="ChEBI" id="CHEBI:30616"/>
    </ligand>
</feature>
<dbReference type="Gene3D" id="3.30.200.20">
    <property type="entry name" value="Phosphorylase Kinase, domain 1"/>
    <property type="match status" value="1"/>
</dbReference>
<dbReference type="GO" id="GO:0019955">
    <property type="term" value="F:cytokine binding"/>
    <property type="evidence" value="ECO:0007669"/>
    <property type="project" value="InterPro"/>
</dbReference>
<dbReference type="InterPro" id="IPR011009">
    <property type="entry name" value="Kinase-like_dom_sf"/>
</dbReference>
<dbReference type="SUPFAM" id="SSF56112">
    <property type="entry name" value="Protein kinase-like (PK-like)"/>
    <property type="match status" value="1"/>
</dbReference>
<dbReference type="InterPro" id="IPR001245">
    <property type="entry name" value="Ser-Thr/Tyr_kinase_cat_dom"/>
</dbReference>
<dbReference type="Pfam" id="PF00047">
    <property type="entry name" value="ig"/>
    <property type="match status" value="1"/>
</dbReference>
<evidence type="ECO:0000256" key="3">
    <source>
        <dbReference type="ARBA" id="ARBA00014417"/>
    </source>
</evidence>
<name>A0A8C2P0D7_CAPHI</name>
<evidence type="ECO:0000256" key="10">
    <source>
        <dbReference type="ARBA" id="ARBA00022737"/>
    </source>
</evidence>
<dbReference type="PIRSF" id="PIRSF000615">
    <property type="entry name" value="TyrPK_CSF1-R"/>
    <property type="match status" value="1"/>
</dbReference>
<organism evidence="35">
    <name type="scientific">Capra hircus</name>
    <name type="common">Goat</name>
    <dbReference type="NCBI Taxonomy" id="9925"/>
    <lineage>
        <taxon>Eukaryota</taxon>
        <taxon>Metazoa</taxon>
        <taxon>Chordata</taxon>
        <taxon>Craniata</taxon>
        <taxon>Vertebrata</taxon>
        <taxon>Euteleostomi</taxon>
        <taxon>Mammalia</taxon>
        <taxon>Eutheria</taxon>
        <taxon>Laurasiatheria</taxon>
        <taxon>Artiodactyla</taxon>
        <taxon>Ruminantia</taxon>
        <taxon>Pecora</taxon>
        <taxon>Bovidae</taxon>
        <taxon>Caprinae</taxon>
        <taxon>Capra</taxon>
    </lineage>
</organism>
<evidence type="ECO:0000256" key="15">
    <source>
        <dbReference type="ARBA" id="ARBA00022843"/>
    </source>
</evidence>
<dbReference type="FunFam" id="2.60.40.10:FF:000544">
    <property type="entry name" value="Mast/stem cell growth factor receptor"/>
    <property type="match status" value="1"/>
</dbReference>
<keyword evidence="4" id="KW-1003">Cell membrane</keyword>
<evidence type="ECO:0000256" key="17">
    <source>
        <dbReference type="ARBA" id="ARBA00023136"/>
    </source>
</evidence>
<dbReference type="PROSITE" id="PS50835">
    <property type="entry name" value="IG_LIKE"/>
    <property type="match status" value="1"/>
</dbReference>
<dbReference type="FunFam" id="3.30.200.20:FF:000025">
    <property type="entry name" value="Platelet-derived growth factor receptor alpha"/>
    <property type="match status" value="1"/>
</dbReference>
<keyword evidence="10" id="KW-0677">Repeat</keyword>
<evidence type="ECO:0000256" key="7">
    <source>
        <dbReference type="ARBA" id="ARBA00022692"/>
    </source>
</evidence>
<evidence type="ECO:0000256" key="26">
    <source>
        <dbReference type="PIRSR" id="PIRSR000615-1"/>
    </source>
</evidence>
<feature type="active site" description="Proton acceptor" evidence="26">
    <location>
        <position position="728"/>
    </location>
</feature>
<dbReference type="GO" id="GO:0046427">
    <property type="term" value="P:positive regulation of receptor signaling pathway via JAK-STAT"/>
    <property type="evidence" value="ECO:0007669"/>
    <property type="project" value="TreeGrafter"/>
</dbReference>
<dbReference type="EC" id="2.7.10.1" evidence="2"/>
<evidence type="ECO:0000256" key="28">
    <source>
        <dbReference type="PIRSR" id="PIRSR000615-3"/>
    </source>
</evidence>
<dbReference type="FunFam" id="2.60.40.10:FF:000469">
    <property type="entry name" value="Mast/stem cell growth factor receptor"/>
    <property type="match status" value="1"/>
</dbReference>
<dbReference type="InterPro" id="IPR017441">
    <property type="entry name" value="Protein_kinase_ATP_BS"/>
</dbReference>
<protein>
    <recommendedName>
        <fullName evidence="3">Mast/stem cell growth factor receptor Kit</fullName>
        <ecNumber evidence="2">2.7.10.1</ecNumber>
    </recommendedName>
    <alternativeName>
        <fullName evidence="24">Proto-oncogene c-Kit</fullName>
    </alternativeName>
    <alternativeName>
        <fullName evidence="23">Tyrosine-protein kinase Kit</fullName>
    </alternativeName>
</protein>
<keyword evidence="13 27" id="KW-0067">ATP-binding</keyword>
<feature type="binding site" evidence="28">
    <location>
        <position position="746"/>
    </location>
    <ligand>
        <name>Mg(2+)</name>
        <dbReference type="ChEBI" id="CHEBI:18420"/>
    </ligand>
</feature>
<evidence type="ECO:0000256" key="25">
    <source>
        <dbReference type="ARBA" id="ARBA00051243"/>
    </source>
</evidence>
<feature type="domain" description="Protein kinase" evidence="33">
    <location>
        <begin position="522"/>
        <end position="873"/>
    </location>
</feature>
<dbReference type="Gene3D" id="1.10.510.10">
    <property type="entry name" value="Transferase(Phosphotransferase) domain 1"/>
    <property type="match status" value="1"/>
</dbReference>
<evidence type="ECO:0000256" key="22">
    <source>
        <dbReference type="ARBA" id="ARBA00023319"/>
    </source>
</evidence>
<keyword evidence="8 28" id="KW-0479">Metal-binding</keyword>
<dbReference type="InterPro" id="IPR000719">
    <property type="entry name" value="Prot_kinase_dom"/>
</dbReference>
<evidence type="ECO:0000256" key="30">
    <source>
        <dbReference type="PROSITE-ProRule" id="PRU10141"/>
    </source>
</evidence>
<evidence type="ECO:0000256" key="2">
    <source>
        <dbReference type="ARBA" id="ARBA00011902"/>
    </source>
</evidence>
<evidence type="ECO:0000259" key="34">
    <source>
        <dbReference type="PROSITE" id="PS50835"/>
    </source>
</evidence>
<evidence type="ECO:0000313" key="35">
    <source>
        <dbReference type="Ensembl" id="ENSCHIP00010012593.1"/>
    </source>
</evidence>
<evidence type="ECO:0000256" key="14">
    <source>
        <dbReference type="ARBA" id="ARBA00022842"/>
    </source>
</evidence>
<keyword evidence="18" id="KW-0829">Tyrosine-protein kinase</keyword>
<feature type="site" description="Important for interaction with phosphotyrosine-binding proteins" evidence="29">
    <location>
        <position position="872"/>
    </location>
</feature>
<dbReference type="InterPro" id="IPR003598">
    <property type="entry name" value="Ig_sub2"/>
</dbReference>
<dbReference type="PROSITE" id="PS00109">
    <property type="entry name" value="PROTEIN_KINASE_TYR"/>
    <property type="match status" value="1"/>
</dbReference>
<evidence type="ECO:0000256" key="9">
    <source>
        <dbReference type="ARBA" id="ARBA00022729"/>
    </source>
</evidence>
<dbReference type="GO" id="GO:0042127">
    <property type="term" value="P:regulation of cell population proliferation"/>
    <property type="evidence" value="ECO:0007669"/>
    <property type="project" value="UniProtKB-ARBA"/>
</dbReference>
<keyword evidence="6" id="KW-0808">Transferase</keyword>
<keyword evidence="16 32" id="KW-1133">Transmembrane helix</keyword>
<evidence type="ECO:0000256" key="13">
    <source>
        <dbReference type="ARBA" id="ARBA00022840"/>
    </source>
</evidence>
<dbReference type="InterPro" id="IPR008266">
    <property type="entry name" value="Tyr_kinase_AS"/>
</dbReference>
<evidence type="ECO:0000256" key="21">
    <source>
        <dbReference type="ARBA" id="ARBA00023180"/>
    </source>
</evidence>
<feature type="binding site" evidence="28">
    <location>
        <position position="501"/>
    </location>
    <ligand>
        <name>Mg(2+)</name>
        <dbReference type="ChEBI" id="CHEBI:18420"/>
    </ligand>
</feature>
<dbReference type="GO" id="GO:0046872">
    <property type="term" value="F:metal ion binding"/>
    <property type="evidence" value="ECO:0007669"/>
    <property type="project" value="UniProtKB-KW"/>
</dbReference>
<keyword evidence="9" id="KW-0732">Signal</keyword>
<feature type="transmembrane region" description="Helical" evidence="32">
    <location>
        <begin position="458"/>
        <end position="481"/>
    </location>
</feature>
<dbReference type="GO" id="GO:0005524">
    <property type="term" value="F:ATP binding"/>
    <property type="evidence" value="ECO:0007669"/>
    <property type="project" value="UniProtKB-UniRule"/>
</dbReference>
<dbReference type="Gene3D" id="2.60.40.10">
    <property type="entry name" value="Immunoglobulins"/>
    <property type="match status" value="4"/>
</dbReference>
<dbReference type="InterPro" id="IPR013151">
    <property type="entry name" value="Immunoglobulin_dom"/>
</dbReference>
<dbReference type="SMART" id="SM00408">
    <property type="entry name" value="IGc2"/>
    <property type="match status" value="2"/>
</dbReference>
<dbReference type="Ensembl" id="ENSCHIT00010017822.1">
    <property type="protein sequence ID" value="ENSCHIP00010012593.1"/>
    <property type="gene ID" value="ENSCHIG00010009244.1"/>
</dbReference>
<evidence type="ECO:0000256" key="23">
    <source>
        <dbReference type="ARBA" id="ARBA00032147"/>
    </source>
</evidence>
<dbReference type="SMART" id="SM00219">
    <property type="entry name" value="TyrKc"/>
    <property type="match status" value="1"/>
</dbReference>
<dbReference type="InterPro" id="IPR001824">
    <property type="entry name" value="Tyr_kinase_rcpt_3_CS"/>
</dbReference>
<dbReference type="SUPFAM" id="SSF48726">
    <property type="entry name" value="Immunoglobulin"/>
    <property type="match status" value="2"/>
</dbReference>
<evidence type="ECO:0000256" key="4">
    <source>
        <dbReference type="ARBA" id="ARBA00022475"/>
    </source>
</evidence>
<keyword evidence="7 31" id="KW-0812">Transmembrane</keyword>
<feature type="domain" description="Ig-like" evidence="34">
    <location>
        <begin position="217"/>
        <end position="314"/>
    </location>
</feature>
<dbReference type="FunFam" id="2.60.40.10:FF:000815">
    <property type="entry name" value="Mast/stem cell growth factor receptor"/>
    <property type="match status" value="1"/>
</dbReference>
<dbReference type="GO" id="GO:0030183">
    <property type="term" value="P:B cell differentiation"/>
    <property type="evidence" value="ECO:0007669"/>
    <property type="project" value="TreeGrafter"/>
</dbReference>
<keyword evidence="21" id="KW-0325">Glycoprotein</keyword>
<feature type="binding site" evidence="28">
    <location>
        <position position="733"/>
    </location>
    <ligand>
        <name>Mg(2+)</name>
        <dbReference type="ChEBI" id="CHEBI:18420"/>
    </ligand>
</feature>
<dbReference type="FunFam" id="2.60.40.10:FF:000429">
    <property type="entry name" value="Mast/stem cell growth factor receptor"/>
    <property type="match status" value="1"/>
</dbReference>
<feature type="binding site" evidence="27 30">
    <location>
        <position position="556"/>
    </location>
    <ligand>
        <name>ATP</name>
        <dbReference type="ChEBI" id="CHEBI:30616"/>
    </ligand>
</feature>
<proteinExistence type="inferred from homology"/>
<reference evidence="35" key="1">
    <citation type="submission" date="2019-03" db="EMBL/GenBank/DDBJ databases">
        <title>Genome sequencing and reference-guided assembly of Black Bengal Goat (Capra hircus).</title>
        <authorList>
            <person name="Siddiki A.Z."/>
            <person name="Baten A."/>
            <person name="Billah M."/>
            <person name="Alam M.A.U."/>
            <person name="Shawrob K.S.M."/>
            <person name="Saha S."/>
            <person name="Chowdhury M."/>
            <person name="Rahman A.H."/>
            <person name="Stear M."/>
            <person name="Miah G."/>
            <person name="Das G.B."/>
            <person name="Hossain M.M."/>
            <person name="Kumkum M."/>
            <person name="Islam M.S."/>
            <person name="Mollah A.M."/>
            <person name="Ahsan A."/>
            <person name="Tusar F."/>
            <person name="Khan M.K.I."/>
        </authorList>
    </citation>
    <scope>NUCLEOTIDE SEQUENCE [LARGE SCALE GENOMIC DNA]</scope>
</reference>
<evidence type="ECO:0000256" key="5">
    <source>
        <dbReference type="ARBA" id="ARBA00022553"/>
    </source>
</evidence>
<dbReference type="CDD" id="cd05860">
    <property type="entry name" value="IgI_4_SCFR"/>
    <property type="match status" value="1"/>
</dbReference>
<evidence type="ECO:0000256" key="6">
    <source>
        <dbReference type="ARBA" id="ARBA00022679"/>
    </source>
</evidence>
<dbReference type="SMART" id="SM00409">
    <property type="entry name" value="IG"/>
    <property type="match status" value="4"/>
</dbReference>
<dbReference type="GO" id="GO:0050793">
    <property type="term" value="P:regulation of developmental process"/>
    <property type="evidence" value="ECO:0007669"/>
    <property type="project" value="UniProtKB-ARBA"/>
</dbReference>
<evidence type="ECO:0000256" key="1">
    <source>
        <dbReference type="ARBA" id="ARBA00004251"/>
    </source>
</evidence>
<evidence type="ECO:0000256" key="8">
    <source>
        <dbReference type="ARBA" id="ARBA00022723"/>
    </source>
</evidence>
<evidence type="ECO:0000256" key="20">
    <source>
        <dbReference type="ARBA" id="ARBA00023170"/>
    </source>
</evidence>
<dbReference type="InterPro" id="IPR020635">
    <property type="entry name" value="Tyr_kinase_cat_dom"/>
</dbReference>
<dbReference type="PROSITE" id="PS00240">
    <property type="entry name" value="RECEPTOR_TYR_KIN_III"/>
    <property type="match status" value="1"/>
</dbReference>
<dbReference type="FunFam" id="1.10.510.10:FF:000177">
    <property type="entry name" value="Mast/stem cell growth factor receptor"/>
    <property type="match status" value="1"/>
</dbReference>
<evidence type="ECO:0000256" key="24">
    <source>
        <dbReference type="ARBA" id="ARBA00032530"/>
    </source>
</evidence>